<protein>
    <recommendedName>
        <fullName evidence="1">Phospholipid/glycerol acyltransferase domain-containing protein</fullName>
    </recommendedName>
</protein>
<dbReference type="SMART" id="SM00563">
    <property type="entry name" value="PlsC"/>
    <property type="match status" value="1"/>
</dbReference>
<accession>X0Z556</accession>
<dbReference type="InterPro" id="IPR002123">
    <property type="entry name" value="Plipid/glycerol_acylTrfase"/>
</dbReference>
<organism evidence="2">
    <name type="scientific">marine sediment metagenome</name>
    <dbReference type="NCBI Taxonomy" id="412755"/>
    <lineage>
        <taxon>unclassified sequences</taxon>
        <taxon>metagenomes</taxon>
        <taxon>ecological metagenomes</taxon>
    </lineage>
</organism>
<feature type="non-terminal residue" evidence="2">
    <location>
        <position position="172"/>
    </location>
</feature>
<reference evidence="2" key="1">
    <citation type="journal article" date="2014" name="Front. Microbiol.">
        <title>High frequency of phylogenetically diverse reductive dehalogenase-homologous genes in deep subseafloor sedimentary metagenomes.</title>
        <authorList>
            <person name="Kawai M."/>
            <person name="Futagami T."/>
            <person name="Toyoda A."/>
            <person name="Takaki Y."/>
            <person name="Nishi S."/>
            <person name="Hori S."/>
            <person name="Arai W."/>
            <person name="Tsubouchi T."/>
            <person name="Morono Y."/>
            <person name="Uchiyama I."/>
            <person name="Ito T."/>
            <person name="Fujiyama A."/>
            <person name="Inagaki F."/>
            <person name="Takami H."/>
        </authorList>
    </citation>
    <scope>NUCLEOTIDE SEQUENCE</scope>
    <source>
        <strain evidence="2">Expedition CK06-06</strain>
    </source>
</reference>
<name>X0Z556_9ZZZZ</name>
<dbReference type="AlphaFoldDB" id="X0Z556"/>
<evidence type="ECO:0000313" key="2">
    <source>
        <dbReference type="EMBL" id="GAG64495.1"/>
    </source>
</evidence>
<sequence length="172" mass="20117">MNLMKIETYRRSQKLFYRWYFRFYHRLKVIGLENIPDGAALIAAHHEGGYDLDNHAMSCCHPTRDIQVLDWDKYHYINSLWGRYFLVGGIPLWLHGGIRWNYINPYLHKKGSQYPSLVCIFPEGNSGSLLHRHILWKFFPGVVRIALKYKVPIVPAAMIGFQKASPILISIE</sequence>
<evidence type="ECO:0000259" key="1">
    <source>
        <dbReference type="SMART" id="SM00563"/>
    </source>
</evidence>
<comment type="caution">
    <text evidence="2">The sequence shown here is derived from an EMBL/GenBank/DDBJ whole genome shotgun (WGS) entry which is preliminary data.</text>
</comment>
<feature type="domain" description="Phospholipid/glycerol acyltransferase" evidence="1">
    <location>
        <begin position="40"/>
        <end position="161"/>
    </location>
</feature>
<proteinExistence type="predicted"/>
<gene>
    <name evidence="2" type="ORF">S01H4_12515</name>
</gene>
<dbReference type="SUPFAM" id="SSF69593">
    <property type="entry name" value="Glycerol-3-phosphate (1)-acyltransferase"/>
    <property type="match status" value="1"/>
</dbReference>
<dbReference type="EMBL" id="BART01005337">
    <property type="protein sequence ID" value="GAG64495.1"/>
    <property type="molecule type" value="Genomic_DNA"/>
</dbReference>
<dbReference type="GO" id="GO:0016746">
    <property type="term" value="F:acyltransferase activity"/>
    <property type="evidence" value="ECO:0007669"/>
    <property type="project" value="InterPro"/>
</dbReference>